<dbReference type="EMBL" id="CABITT030000008">
    <property type="protein sequence ID" value="VVB15907.1"/>
    <property type="molecule type" value="Genomic_DNA"/>
</dbReference>
<organism evidence="2 3">
    <name type="scientific">Arabis nemorensis</name>
    <dbReference type="NCBI Taxonomy" id="586526"/>
    <lineage>
        <taxon>Eukaryota</taxon>
        <taxon>Viridiplantae</taxon>
        <taxon>Streptophyta</taxon>
        <taxon>Embryophyta</taxon>
        <taxon>Tracheophyta</taxon>
        <taxon>Spermatophyta</taxon>
        <taxon>Magnoliopsida</taxon>
        <taxon>eudicotyledons</taxon>
        <taxon>Gunneridae</taxon>
        <taxon>Pentapetalae</taxon>
        <taxon>rosids</taxon>
        <taxon>malvids</taxon>
        <taxon>Brassicales</taxon>
        <taxon>Brassicaceae</taxon>
        <taxon>Arabideae</taxon>
        <taxon>Arabis</taxon>
    </lineage>
</organism>
<accession>A0A565CQN1</accession>
<sequence length="97" mass="10672">MSSHLGWEAEPEDKARRWRPRPQFFNPSPTRPFSPCRLLTHTPWAHLESDQTSVSQSTPATSSAKPASPPRCQNSTRRLLVCHGARIGSVVASVAAP</sequence>
<gene>
    <name evidence="2" type="ORF">ANE_LOCUS26351</name>
</gene>
<evidence type="ECO:0000256" key="1">
    <source>
        <dbReference type="SAM" id="MobiDB-lite"/>
    </source>
</evidence>
<evidence type="ECO:0000313" key="3">
    <source>
        <dbReference type="Proteomes" id="UP000489600"/>
    </source>
</evidence>
<evidence type="ECO:0000313" key="2">
    <source>
        <dbReference type="EMBL" id="VVB15907.1"/>
    </source>
</evidence>
<keyword evidence="3" id="KW-1185">Reference proteome</keyword>
<feature type="region of interest" description="Disordered" evidence="1">
    <location>
        <begin position="1"/>
        <end position="32"/>
    </location>
</feature>
<feature type="region of interest" description="Disordered" evidence="1">
    <location>
        <begin position="47"/>
        <end position="74"/>
    </location>
</feature>
<dbReference type="Proteomes" id="UP000489600">
    <property type="component" value="Unassembled WGS sequence"/>
</dbReference>
<proteinExistence type="predicted"/>
<comment type="caution">
    <text evidence="2">The sequence shown here is derived from an EMBL/GenBank/DDBJ whole genome shotgun (WGS) entry which is preliminary data.</text>
</comment>
<reference evidence="2" key="1">
    <citation type="submission" date="2019-07" db="EMBL/GenBank/DDBJ databases">
        <authorList>
            <person name="Dittberner H."/>
        </authorList>
    </citation>
    <scope>NUCLEOTIDE SEQUENCE [LARGE SCALE GENOMIC DNA]</scope>
</reference>
<name>A0A565CQN1_9BRAS</name>
<protein>
    <submittedName>
        <fullName evidence="2">Uncharacterized protein</fullName>
    </submittedName>
</protein>
<dbReference type="AlphaFoldDB" id="A0A565CQN1"/>
<feature type="compositionally biased region" description="Low complexity" evidence="1">
    <location>
        <begin position="57"/>
        <end position="66"/>
    </location>
</feature>